<evidence type="ECO:0000259" key="6">
    <source>
        <dbReference type="SMART" id="SM00382"/>
    </source>
</evidence>
<dbReference type="GO" id="GO:0016887">
    <property type="term" value="F:ATP hydrolysis activity"/>
    <property type="evidence" value="ECO:0007669"/>
    <property type="project" value="InterPro"/>
</dbReference>
<dbReference type="InterPro" id="IPR027417">
    <property type="entry name" value="P-loop_NTPase"/>
</dbReference>
<dbReference type="Proteomes" id="UP000019118">
    <property type="component" value="Unassembled WGS sequence"/>
</dbReference>
<dbReference type="CTD" id="41013"/>
<sequence length="424" mass="47833">MCSSVDIEIVLKSHSYLSKSILIAKVQSYLAKFKVENYLEKNSIISDFSTEEDSFTSLIHSIVIGDVSPIPVNKGKLLDLNAHKINWYVYTLDTDGPTTQVQADEDGEITLATHLTLPSKELFTLWENLYYEDNIKENILQYGKTMMEFSKKGINANIISCNRVILLHGPPGTGKTSLCKALAQKLCVQMRDVYSSGVLIEINSHSLFSKWFSESGKLVTNMFSQIKEICENSNLLVCVLMDEVESLAHARDQSISGNEPSDAVRVVNAMLTQIDQIKKCPNVLILATSNMTEAIDLAFVDRADIKQYLGLPSVPAIYKIYHSCLVELLKANVIKCQNEKFETVNINRQPIQLLDDMQEHSKQLIKICEASVQLSGRTLRKIPFLAYALFINGTKNPDLRIFLDAMDKAVEKEHQQRKDFKTRK</sequence>
<dbReference type="InterPro" id="IPR003959">
    <property type="entry name" value="ATPase_AAA_core"/>
</dbReference>
<dbReference type="PANTHER" id="PTHR45991:SF1">
    <property type="entry name" value="PACHYTENE CHECKPOINT PROTEIN 2 HOMOLOG"/>
    <property type="match status" value="1"/>
</dbReference>
<reference evidence="8" key="1">
    <citation type="journal article" date="2013" name="Genome Biol.">
        <title>Draft genome of the mountain pine beetle, Dendroctonus ponderosae Hopkins, a major forest pest.</title>
        <authorList>
            <person name="Keeling C.I."/>
            <person name="Yuen M.M."/>
            <person name="Liao N.Y."/>
            <person name="Docking T.R."/>
            <person name="Chan S.K."/>
            <person name="Taylor G.A."/>
            <person name="Palmquist D.L."/>
            <person name="Jackman S.D."/>
            <person name="Nguyen A."/>
            <person name="Li M."/>
            <person name="Henderson H."/>
            <person name="Janes J.K."/>
            <person name="Zhao Y."/>
            <person name="Pandoh P."/>
            <person name="Moore R."/>
            <person name="Sperling F.A."/>
            <person name="Huber D.P."/>
            <person name="Birol I."/>
            <person name="Jones S.J."/>
            <person name="Bohlmann J."/>
        </authorList>
    </citation>
    <scope>NUCLEOTIDE SEQUENCE</scope>
</reference>
<keyword evidence="2 5" id="KW-0547">Nucleotide-binding</keyword>
<comment type="similarity">
    <text evidence="1">Belongs to the AAA ATPase family. PCH2 subfamily.</text>
</comment>
<dbReference type="GO" id="GO:0051598">
    <property type="term" value="P:meiotic recombination checkpoint signaling"/>
    <property type="evidence" value="ECO:0007669"/>
    <property type="project" value="TreeGrafter"/>
</dbReference>
<accession>A0AAR5PM23</accession>
<dbReference type="PANTHER" id="PTHR45991">
    <property type="entry name" value="PACHYTENE CHECKPOINT PROTEIN 2"/>
    <property type="match status" value="1"/>
</dbReference>
<dbReference type="Pfam" id="PF23242">
    <property type="entry name" value="AAA_lid_TRIP13_C"/>
    <property type="match status" value="1"/>
</dbReference>
<evidence type="ECO:0000313" key="8">
    <source>
        <dbReference type="Proteomes" id="UP000019118"/>
    </source>
</evidence>
<reference evidence="7" key="2">
    <citation type="submission" date="2024-08" db="UniProtKB">
        <authorList>
            <consortium name="EnsemblMetazoa"/>
        </authorList>
    </citation>
    <scope>IDENTIFICATION</scope>
</reference>
<dbReference type="InterPro" id="IPR058249">
    <property type="entry name" value="Pch2_C"/>
</dbReference>
<evidence type="ECO:0000256" key="3">
    <source>
        <dbReference type="ARBA" id="ARBA00022840"/>
    </source>
</evidence>
<proteinExistence type="inferred from homology"/>
<evidence type="ECO:0000313" key="7">
    <source>
        <dbReference type="EnsemblMetazoa" id="XP_019762084.1"/>
    </source>
</evidence>
<feature type="domain" description="AAA+ ATPase" evidence="6">
    <location>
        <begin position="161"/>
        <end position="313"/>
    </location>
</feature>
<keyword evidence="4" id="KW-0469">Meiosis</keyword>
<dbReference type="GO" id="GO:0005524">
    <property type="term" value="F:ATP binding"/>
    <property type="evidence" value="ECO:0007669"/>
    <property type="project" value="UniProtKB-KW"/>
</dbReference>
<evidence type="ECO:0000256" key="1">
    <source>
        <dbReference type="ARBA" id="ARBA00007271"/>
    </source>
</evidence>
<protein>
    <recommendedName>
        <fullName evidence="6">AAA+ ATPase domain-containing protein</fullName>
    </recommendedName>
</protein>
<dbReference type="SMART" id="SM00382">
    <property type="entry name" value="AAA"/>
    <property type="match status" value="1"/>
</dbReference>
<dbReference type="GO" id="GO:0005634">
    <property type="term" value="C:nucleus"/>
    <property type="evidence" value="ECO:0007669"/>
    <property type="project" value="TreeGrafter"/>
</dbReference>
<dbReference type="AlphaFoldDB" id="A0AAR5PM23"/>
<dbReference type="Pfam" id="PF00004">
    <property type="entry name" value="AAA"/>
    <property type="match status" value="1"/>
</dbReference>
<dbReference type="RefSeq" id="XP_019762084.1">
    <property type="nucleotide sequence ID" value="XM_019906525.2"/>
</dbReference>
<evidence type="ECO:0000256" key="2">
    <source>
        <dbReference type="ARBA" id="ARBA00022741"/>
    </source>
</evidence>
<dbReference type="GeneID" id="109539016"/>
<dbReference type="GO" id="GO:0007131">
    <property type="term" value="P:reciprocal meiotic recombination"/>
    <property type="evidence" value="ECO:0007669"/>
    <property type="project" value="TreeGrafter"/>
</dbReference>
<dbReference type="InterPro" id="IPR001270">
    <property type="entry name" value="ClpA/B"/>
</dbReference>
<keyword evidence="8" id="KW-1185">Reference proteome</keyword>
<dbReference type="Gene3D" id="3.40.50.300">
    <property type="entry name" value="P-loop containing nucleotide triphosphate hydrolases"/>
    <property type="match status" value="1"/>
</dbReference>
<dbReference type="InterPro" id="IPR044539">
    <property type="entry name" value="Pch2-like"/>
</dbReference>
<dbReference type="EnsemblMetazoa" id="XM_019906525.1">
    <property type="protein sequence ID" value="XP_019762084.1"/>
    <property type="gene ID" value="LOC109539016"/>
</dbReference>
<keyword evidence="3 5" id="KW-0067">ATP-binding</keyword>
<evidence type="ECO:0000256" key="4">
    <source>
        <dbReference type="ARBA" id="ARBA00023254"/>
    </source>
</evidence>
<evidence type="ECO:0000256" key="5">
    <source>
        <dbReference type="RuleBase" id="RU003651"/>
    </source>
</evidence>
<dbReference type="FunFam" id="3.40.50.300:FF:001494">
    <property type="entry name" value="Pachytene checkpoint component Pch2"/>
    <property type="match status" value="1"/>
</dbReference>
<organism evidence="7 8">
    <name type="scientific">Dendroctonus ponderosae</name>
    <name type="common">Mountain pine beetle</name>
    <dbReference type="NCBI Taxonomy" id="77166"/>
    <lineage>
        <taxon>Eukaryota</taxon>
        <taxon>Metazoa</taxon>
        <taxon>Ecdysozoa</taxon>
        <taxon>Arthropoda</taxon>
        <taxon>Hexapoda</taxon>
        <taxon>Insecta</taxon>
        <taxon>Pterygota</taxon>
        <taxon>Neoptera</taxon>
        <taxon>Endopterygota</taxon>
        <taxon>Coleoptera</taxon>
        <taxon>Polyphaga</taxon>
        <taxon>Cucujiformia</taxon>
        <taxon>Curculionidae</taxon>
        <taxon>Scolytinae</taxon>
        <taxon>Dendroctonus</taxon>
    </lineage>
</organism>
<dbReference type="KEGG" id="dpa:109539016"/>
<dbReference type="InterPro" id="IPR003593">
    <property type="entry name" value="AAA+_ATPase"/>
</dbReference>
<dbReference type="PROSITE" id="PS00674">
    <property type="entry name" value="AAA"/>
    <property type="match status" value="1"/>
</dbReference>
<dbReference type="SUPFAM" id="SSF52540">
    <property type="entry name" value="P-loop containing nucleoside triphosphate hydrolases"/>
    <property type="match status" value="1"/>
</dbReference>
<dbReference type="InterPro" id="IPR003960">
    <property type="entry name" value="ATPase_AAA_CS"/>
</dbReference>
<dbReference type="GO" id="GO:0005694">
    <property type="term" value="C:chromosome"/>
    <property type="evidence" value="ECO:0007669"/>
    <property type="project" value="TreeGrafter"/>
</dbReference>
<name>A0AAR5PM23_DENPD</name>
<dbReference type="PRINTS" id="PR00300">
    <property type="entry name" value="CLPPROTEASEA"/>
</dbReference>